<reference evidence="1" key="1">
    <citation type="submission" date="2020-02" db="EMBL/GenBank/DDBJ databases">
        <authorList>
            <person name="Meier V. D."/>
        </authorList>
    </citation>
    <scope>NUCLEOTIDE SEQUENCE</scope>
    <source>
        <strain evidence="1">AVDCRST_MAG50</strain>
    </source>
</reference>
<gene>
    <name evidence="1" type="ORF">AVDCRST_MAG50-2592</name>
</gene>
<sequence>APQGRPCDARRDAVPRRKGRARCLLRLL</sequence>
<protein>
    <submittedName>
        <fullName evidence="1">Uncharacterized protein</fullName>
    </submittedName>
</protein>
<dbReference type="AlphaFoldDB" id="A0A6J4IPY6"/>
<accession>A0A6J4IPY6</accession>
<feature type="non-terminal residue" evidence="1">
    <location>
        <position position="1"/>
    </location>
</feature>
<name>A0A6J4IPY6_9ACTN</name>
<evidence type="ECO:0000313" key="1">
    <source>
        <dbReference type="EMBL" id="CAA9256610.1"/>
    </source>
</evidence>
<feature type="non-terminal residue" evidence="1">
    <location>
        <position position="28"/>
    </location>
</feature>
<proteinExistence type="predicted"/>
<organism evidence="1">
    <name type="scientific">uncultured Acidimicrobiales bacterium</name>
    <dbReference type="NCBI Taxonomy" id="310071"/>
    <lineage>
        <taxon>Bacteria</taxon>
        <taxon>Bacillati</taxon>
        <taxon>Actinomycetota</taxon>
        <taxon>Acidimicrobiia</taxon>
        <taxon>Acidimicrobiales</taxon>
        <taxon>environmental samples</taxon>
    </lineage>
</organism>
<dbReference type="EMBL" id="CADCTF010000119">
    <property type="protein sequence ID" value="CAA9256610.1"/>
    <property type="molecule type" value="Genomic_DNA"/>
</dbReference>